<reference evidence="3 4" key="1">
    <citation type="submission" date="2014-04" db="EMBL/GenBank/DDBJ databases">
        <title>Evolutionary Origins and Diversification of the Mycorrhizal Mutualists.</title>
        <authorList>
            <consortium name="DOE Joint Genome Institute"/>
            <consortium name="Mycorrhizal Genomics Consortium"/>
            <person name="Kohler A."/>
            <person name="Kuo A."/>
            <person name="Nagy L.G."/>
            <person name="Floudas D."/>
            <person name="Copeland A."/>
            <person name="Barry K.W."/>
            <person name="Cichocki N."/>
            <person name="Veneault-Fourrey C."/>
            <person name="LaButti K."/>
            <person name="Lindquist E.A."/>
            <person name="Lipzen A."/>
            <person name="Lundell T."/>
            <person name="Morin E."/>
            <person name="Murat C."/>
            <person name="Riley R."/>
            <person name="Ohm R."/>
            <person name="Sun H."/>
            <person name="Tunlid A."/>
            <person name="Henrissat B."/>
            <person name="Grigoriev I.V."/>
            <person name="Hibbett D.S."/>
            <person name="Martin F."/>
        </authorList>
    </citation>
    <scope>NUCLEOTIDE SEQUENCE [LARGE SCALE GENOMIC DNA]</scope>
    <source>
        <strain evidence="3 4">MD-312</strain>
    </source>
</reference>
<evidence type="ECO:0000313" key="4">
    <source>
        <dbReference type="Proteomes" id="UP000053820"/>
    </source>
</evidence>
<keyword evidence="4" id="KW-1185">Reference proteome</keyword>
<accession>A0A0C9W8Q7</accession>
<dbReference type="SUPFAM" id="SSF53098">
    <property type="entry name" value="Ribonuclease H-like"/>
    <property type="match status" value="1"/>
</dbReference>
<evidence type="ECO:0000256" key="1">
    <source>
        <dbReference type="SAM" id="MobiDB-lite"/>
    </source>
</evidence>
<name>A0A0C9W8Q7_9AGAM</name>
<dbReference type="OrthoDB" id="2661839at2759"/>
<feature type="compositionally biased region" description="Low complexity" evidence="1">
    <location>
        <begin position="48"/>
        <end position="59"/>
    </location>
</feature>
<dbReference type="GO" id="GO:0046983">
    <property type="term" value="F:protein dimerization activity"/>
    <property type="evidence" value="ECO:0007669"/>
    <property type="project" value="InterPro"/>
</dbReference>
<feature type="region of interest" description="Disordered" evidence="1">
    <location>
        <begin position="48"/>
        <end position="75"/>
    </location>
</feature>
<evidence type="ECO:0000313" key="3">
    <source>
        <dbReference type="EMBL" id="KIJ59097.1"/>
    </source>
</evidence>
<dbReference type="HOGENOM" id="CLU_009123_9_0_1"/>
<dbReference type="PANTHER" id="PTHR47611">
    <property type="entry name" value="HAT DIMERISATION DOMAIN, C-TERMINAL"/>
    <property type="match status" value="1"/>
</dbReference>
<protein>
    <recommendedName>
        <fullName evidence="2">HAT C-terminal dimerisation domain-containing protein</fullName>
    </recommendedName>
</protein>
<proteinExistence type="predicted"/>
<dbReference type="InterPro" id="IPR008906">
    <property type="entry name" value="HATC_C_dom"/>
</dbReference>
<sequence>MAWGGAKEQRKECEAGNANTKDWHNEALKVVERTMEEYWNDINTTTTTTSSRAVTASPTKDVNGRSASISPTKHNDKQVLDGWKAELRRYLDNIPTDVSKDTNIVAWWVVHSNIYLTLSRIAKDVCVIPATSVPCERLFSAGAEIATDRRSCLGMERFEQLQVLKHAWQDKIVDVAQQNSSSVGEVYLDEFQELLKWDNELAEWDSNIDEVVAM</sequence>
<dbReference type="PANTHER" id="PTHR47611:SF1">
    <property type="entry name" value="CCHC-TYPE DOMAIN-CONTAINING PROTEIN"/>
    <property type="match status" value="1"/>
</dbReference>
<dbReference type="Pfam" id="PF05699">
    <property type="entry name" value="Dimer_Tnp_hAT"/>
    <property type="match status" value="1"/>
</dbReference>
<gene>
    <name evidence="3" type="ORF">HYDPIDRAFT_101305</name>
</gene>
<dbReference type="InterPro" id="IPR012337">
    <property type="entry name" value="RNaseH-like_sf"/>
</dbReference>
<evidence type="ECO:0000259" key="2">
    <source>
        <dbReference type="Pfam" id="PF05699"/>
    </source>
</evidence>
<dbReference type="EMBL" id="KN839897">
    <property type="protein sequence ID" value="KIJ59097.1"/>
    <property type="molecule type" value="Genomic_DNA"/>
</dbReference>
<dbReference type="Proteomes" id="UP000053820">
    <property type="component" value="Unassembled WGS sequence"/>
</dbReference>
<dbReference type="AlphaFoldDB" id="A0A0C9W8Q7"/>
<feature type="domain" description="HAT C-terminal dimerisation" evidence="2">
    <location>
        <begin position="86"/>
        <end position="166"/>
    </location>
</feature>
<organism evidence="3 4">
    <name type="scientific">Hydnomerulius pinastri MD-312</name>
    <dbReference type="NCBI Taxonomy" id="994086"/>
    <lineage>
        <taxon>Eukaryota</taxon>
        <taxon>Fungi</taxon>
        <taxon>Dikarya</taxon>
        <taxon>Basidiomycota</taxon>
        <taxon>Agaricomycotina</taxon>
        <taxon>Agaricomycetes</taxon>
        <taxon>Agaricomycetidae</taxon>
        <taxon>Boletales</taxon>
        <taxon>Boletales incertae sedis</taxon>
        <taxon>Leucogyrophana</taxon>
    </lineage>
</organism>